<dbReference type="PANTHER" id="PTHR10151:SF120">
    <property type="entry name" value="BIS(5'-ADENOSYL)-TRIPHOSPHATASE"/>
    <property type="match status" value="1"/>
</dbReference>
<dbReference type="RefSeq" id="WP_378254370.1">
    <property type="nucleotide sequence ID" value="NZ_JBHSIT010000003.1"/>
</dbReference>
<evidence type="ECO:0000313" key="3">
    <source>
        <dbReference type="Proteomes" id="UP001595872"/>
    </source>
</evidence>
<name>A0ABV9TXP3_9ACTN</name>
<dbReference type="SUPFAM" id="SSF53649">
    <property type="entry name" value="Alkaline phosphatase-like"/>
    <property type="match status" value="1"/>
</dbReference>
<dbReference type="InterPro" id="IPR002591">
    <property type="entry name" value="Phosphodiest/P_Trfase"/>
</dbReference>
<dbReference type="PANTHER" id="PTHR10151">
    <property type="entry name" value="ECTONUCLEOTIDE PYROPHOSPHATASE/PHOSPHODIESTERASE"/>
    <property type="match status" value="1"/>
</dbReference>
<dbReference type="Pfam" id="PF01663">
    <property type="entry name" value="Phosphodiest"/>
    <property type="match status" value="1"/>
</dbReference>
<dbReference type="Gene3D" id="2.60.120.200">
    <property type="match status" value="1"/>
</dbReference>
<gene>
    <name evidence="2" type="ORF">ACFPCY_12120</name>
</gene>
<sequence>MHRSARLLPSLAAAALVAALSPAAVAHAAPSPTAPRTARAAAQAAPSNRHVVVFGTDGTRWDKVLAYDTPTIKSLIGSGYASPTWLYAQPMAPTLSGPGWSTNLTGVWPDKHKVVDNSFAGNQIAQYPDFLTRIKSANPAFRTYAAVDWKPIGTYLLGAGVDRKDVLDGDTDGYPGDDAKIANTAASYIRDNGPDASFVYLGNVDEAGHQYGGASTQYRTAVETVDKQIGQVISAIRSRPTYSSEQWLFVVTTDHGHTDAGGHGGNSPEERRSFVVASGPGIPHTTPPITGKNVDVAATALDYLGVARPSALDGQDVTAGSSDPFDALAGSLKSRVDETGIPASTLGWTQQAPSGWKIDNTGMGTGGVTEWRGWSFTDDEFWTSAQRGQGREDNVRARGVFAVADSDEWADKSYSGTFNSSLVSPAYPVAGKSQVTVSFGSHYLKDGNETAQVFVSFDGGAQKQILAYTGDAQARIEHVTTAVPSGAKTMTVTWRLSNGNNNWYWAVDDPQVS</sequence>
<dbReference type="Proteomes" id="UP001595872">
    <property type="component" value="Unassembled WGS sequence"/>
</dbReference>
<protein>
    <submittedName>
        <fullName evidence="2">Alkaline phosphatase family protein</fullName>
    </submittedName>
</protein>
<feature type="signal peptide" evidence="1">
    <location>
        <begin position="1"/>
        <end position="28"/>
    </location>
</feature>
<accession>A0ABV9TXP3</accession>
<dbReference type="Gene3D" id="3.40.720.10">
    <property type="entry name" value="Alkaline Phosphatase, subunit A"/>
    <property type="match status" value="2"/>
</dbReference>
<proteinExistence type="predicted"/>
<evidence type="ECO:0000313" key="2">
    <source>
        <dbReference type="EMBL" id="MFC4908070.1"/>
    </source>
</evidence>
<dbReference type="InterPro" id="IPR017850">
    <property type="entry name" value="Alkaline_phosphatase_core_sf"/>
</dbReference>
<feature type="chain" id="PRO_5045574177" evidence="1">
    <location>
        <begin position="29"/>
        <end position="513"/>
    </location>
</feature>
<dbReference type="EMBL" id="JBHSIT010000003">
    <property type="protein sequence ID" value="MFC4908070.1"/>
    <property type="molecule type" value="Genomic_DNA"/>
</dbReference>
<keyword evidence="3" id="KW-1185">Reference proteome</keyword>
<organism evidence="2 3">
    <name type="scientific">Actinomadura gamaensis</name>
    <dbReference type="NCBI Taxonomy" id="1763541"/>
    <lineage>
        <taxon>Bacteria</taxon>
        <taxon>Bacillati</taxon>
        <taxon>Actinomycetota</taxon>
        <taxon>Actinomycetes</taxon>
        <taxon>Streptosporangiales</taxon>
        <taxon>Thermomonosporaceae</taxon>
        <taxon>Actinomadura</taxon>
    </lineage>
</organism>
<comment type="caution">
    <text evidence="2">The sequence shown here is derived from an EMBL/GenBank/DDBJ whole genome shotgun (WGS) entry which is preliminary data.</text>
</comment>
<keyword evidence="1" id="KW-0732">Signal</keyword>
<reference evidence="3" key="1">
    <citation type="journal article" date="2019" name="Int. J. Syst. Evol. Microbiol.">
        <title>The Global Catalogue of Microorganisms (GCM) 10K type strain sequencing project: providing services to taxonomists for standard genome sequencing and annotation.</title>
        <authorList>
            <consortium name="The Broad Institute Genomics Platform"/>
            <consortium name="The Broad Institute Genome Sequencing Center for Infectious Disease"/>
            <person name="Wu L."/>
            <person name="Ma J."/>
        </authorList>
    </citation>
    <scope>NUCLEOTIDE SEQUENCE [LARGE SCALE GENOMIC DNA]</scope>
    <source>
        <strain evidence="3">KLKA75</strain>
    </source>
</reference>
<evidence type="ECO:0000256" key="1">
    <source>
        <dbReference type="SAM" id="SignalP"/>
    </source>
</evidence>